<dbReference type="InterPro" id="IPR022751">
    <property type="entry name" value="Alpha_mannosyltransferase"/>
</dbReference>
<evidence type="ECO:0000256" key="10">
    <source>
        <dbReference type="SAM" id="SignalP"/>
    </source>
</evidence>
<name>A0A8J6C8H2_DIALT</name>
<evidence type="ECO:0000256" key="6">
    <source>
        <dbReference type="ARBA" id="ARBA00022968"/>
    </source>
</evidence>
<keyword evidence="12" id="KW-1185">Reference proteome</keyword>
<keyword evidence="6" id="KW-0735">Signal-anchor</keyword>
<evidence type="ECO:0000256" key="3">
    <source>
        <dbReference type="ARBA" id="ARBA00022676"/>
    </source>
</evidence>
<gene>
    <name evidence="11" type="ORF">KFE25_002704</name>
</gene>
<dbReference type="Proteomes" id="UP000751190">
    <property type="component" value="Unassembled WGS sequence"/>
</dbReference>
<dbReference type="GO" id="GO:0006493">
    <property type="term" value="P:protein O-linked glycosylation"/>
    <property type="evidence" value="ECO:0007669"/>
    <property type="project" value="TreeGrafter"/>
</dbReference>
<proteinExistence type="inferred from homology"/>
<dbReference type="AlphaFoldDB" id="A0A8J6C8H2"/>
<protein>
    <recommendedName>
        <fullName evidence="13">Nucleotide-diphospho-sugar transferase domain-containing protein</fullName>
    </recommendedName>
</protein>
<evidence type="ECO:0000256" key="4">
    <source>
        <dbReference type="ARBA" id="ARBA00022679"/>
    </source>
</evidence>
<dbReference type="OrthoDB" id="430354at2759"/>
<dbReference type="GO" id="GO:0016020">
    <property type="term" value="C:membrane"/>
    <property type="evidence" value="ECO:0007669"/>
    <property type="project" value="UniProtKB-SubCell"/>
</dbReference>
<dbReference type="SUPFAM" id="SSF53448">
    <property type="entry name" value="Nucleotide-diphospho-sugar transferases"/>
    <property type="match status" value="1"/>
</dbReference>
<dbReference type="InterPro" id="IPR029044">
    <property type="entry name" value="Nucleotide-diphossugar_trans"/>
</dbReference>
<evidence type="ECO:0000256" key="1">
    <source>
        <dbReference type="ARBA" id="ARBA00004606"/>
    </source>
</evidence>
<dbReference type="EMBL" id="JAGTXO010000010">
    <property type="protein sequence ID" value="KAG8465397.1"/>
    <property type="molecule type" value="Genomic_DNA"/>
</dbReference>
<organism evidence="11 12">
    <name type="scientific">Diacronema lutheri</name>
    <name type="common">Unicellular marine alga</name>
    <name type="synonym">Monochrysis lutheri</name>
    <dbReference type="NCBI Taxonomy" id="2081491"/>
    <lineage>
        <taxon>Eukaryota</taxon>
        <taxon>Haptista</taxon>
        <taxon>Haptophyta</taxon>
        <taxon>Pavlovophyceae</taxon>
        <taxon>Pavlovales</taxon>
        <taxon>Pavlovaceae</taxon>
        <taxon>Diacronema</taxon>
    </lineage>
</organism>
<comment type="caution">
    <text evidence="11">The sequence shown here is derived from an EMBL/GenBank/DDBJ whole genome shotgun (WGS) entry which is preliminary data.</text>
</comment>
<keyword evidence="7" id="KW-1133">Transmembrane helix</keyword>
<evidence type="ECO:0000256" key="8">
    <source>
        <dbReference type="ARBA" id="ARBA00023136"/>
    </source>
</evidence>
<feature type="chain" id="PRO_5035197912" description="Nucleotide-diphospho-sugar transferase domain-containing protein" evidence="10">
    <location>
        <begin position="21"/>
        <end position="456"/>
    </location>
</feature>
<evidence type="ECO:0000313" key="11">
    <source>
        <dbReference type="EMBL" id="KAG8465397.1"/>
    </source>
</evidence>
<keyword evidence="10" id="KW-0732">Signal</keyword>
<dbReference type="PANTHER" id="PTHR31392:SF1">
    <property type="entry name" value="ALPHA-1,3-MANNOSYLTRANSFERASE MNN1-RELATED"/>
    <property type="match status" value="1"/>
</dbReference>
<feature type="signal peptide" evidence="10">
    <location>
        <begin position="1"/>
        <end position="20"/>
    </location>
</feature>
<accession>A0A8J6C8H2</accession>
<keyword evidence="5" id="KW-0812">Transmembrane</keyword>
<keyword evidence="4" id="KW-0808">Transferase</keyword>
<evidence type="ECO:0000256" key="9">
    <source>
        <dbReference type="ARBA" id="ARBA00023180"/>
    </source>
</evidence>
<keyword evidence="8" id="KW-0472">Membrane</keyword>
<sequence>MVQRWRPALVAIASIPLANAGQPAVRGGRGIAVALEDHFTPMQPWAFAEQLADLRALGCRLPVEVWESGRELDAQRRRMVSRLSGVRMRDLADFVVDTEAWRGWQIKGAIPRFTDFDELILIDGDIGFALNPEVLFRTANYRATGTYFFRDEQSKWRFFADEGSSLRCKSCNDHRFYRSRKRWLRGLLGATMPPSVPQEWAYHWEEATVENSTKEVMDSGVVLLDRRRHPGLIANLFELNANRSVTYKYVYGDKETFWLAAVMANEPFALHPVEAAHECCSILCYASMGHSYQWRHRVVRDSTGAAVRGTHLKGLVQRFPNGRAIYYHRKTTDVPPFSPFVLEHNAALCRRGWGIAEVNGTMAGIELTSTIAVLVYNRFRLYRWCALLVALLCCCRYGRRALRYARDMAEEALLGRVVDANDMEPLLELSTESAGRHSPLAASPDWRPGDRTRFEI</sequence>
<comment type="similarity">
    <text evidence="2">Belongs to the MNN1/MNT family.</text>
</comment>
<dbReference type="PANTHER" id="PTHR31392">
    <property type="entry name" value="ALPHA-1,3-MANNOSYLTRANSFERASE MNN1-RELATED"/>
    <property type="match status" value="1"/>
</dbReference>
<comment type="subcellular location">
    <subcellularLocation>
        <location evidence="1">Membrane</location>
        <topology evidence="1">Single-pass type II membrane protein</topology>
    </subcellularLocation>
</comment>
<evidence type="ECO:0008006" key="13">
    <source>
        <dbReference type="Google" id="ProtNLM"/>
    </source>
</evidence>
<evidence type="ECO:0000256" key="7">
    <source>
        <dbReference type="ARBA" id="ARBA00022989"/>
    </source>
</evidence>
<keyword evidence="3" id="KW-0328">Glycosyltransferase</keyword>
<evidence type="ECO:0000256" key="5">
    <source>
        <dbReference type="ARBA" id="ARBA00022692"/>
    </source>
</evidence>
<reference evidence="11" key="1">
    <citation type="submission" date="2021-05" db="EMBL/GenBank/DDBJ databases">
        <title>The genome of the haptophyte Pavlova lutheri (Diacronema luteri, Pavlovales) - a model for lipid biosynthesis in eukaryotic algae.</title>
        <authorList>
            <person name="Hulatt C.J."/>
            <person name="Posewitz M.C."/>
        </authorList>
    </citation>
    <scope>NUCLEOTIDE SEQUENCE</scope>
    <source>
        <strain evidence="11">NIVA-4/92</strain>
    </source>
</reference>
<dbReference type="Pfam" id="PF11051">
    <property type="entry name" value="Mannosyl_trans3"/>
    <property type="match status" value="1"/>
</dbReference>
<evidence type="ECO:0000313" key="12">
    <source>
        <dbReference type="Proteomes" id="UP000751190"/>
    </source>
</evidence>
<evidence type="ECO:0000256" key="2">
    <source>
        <dbReference type="ARBA" id="ARBA00009105"/>
    </source>
</evidence>
<dbReference type="GO" id="GO:0005794">
    <property type="term" value="C:Golgi apparatus"/>
    <property type="evidence" value="ECO:0007669"/>
    <property type="project" value="TreeGrafter"/>
</dbReference>
<dbReference type="GO" id="GO:0000033">
    <property type="term" value="F:alpha-1,3-mannosyltransferase activity"/>
    <property type="evidence" value="ECO:0007669"/>
    <property type="project" value="TreeGrafter"/>
</dbReference>
<keyword evidence="9" id="KW-0325">Glycoprotein</keyword>